<dbReference type="KEGG" id="asau:88171799"/>
<feature type="compositionally biased region" description="Acidic residues" evidence="1">
    <location>
        <begin position="1121"/>
        <end position="1135"/>
    </location>
</feature>
<evidence type="ECO:0000256" key="1">
    <source>
        <dbReference type="SAM" id="MobiDB-lite"/>
    </source>
</evidence>
<dbReference type="GeneID" id="88171799"/>
<gene>
    <name evidence="2" type="ORF">PUMCH_000731</name>
</gene>
<proteinExistence type="predicted"/>
<sequence length="1135" mass="128980">MPLQTDQIQTKQLETDFDAIGIQELRFSLIGNSELKLQLRQSLQFLRWLQDQLQTSASRFCGCAEIRENDIVGMHDLVVVLWLVSLVEGKSDVNGNVHALGDCVGILARVVDFTLGSGSGAFDKYLTSLESLLARALKDCITYLLNIMLSFQNYLGQLTKYVSAAQLWSFLSRLVGRLERYGNSGCESCMIASLKLVPLLLEQNNAVSEILEPDLVETMLFSVFNRLKIKLEHSCSEKFSALFQTCQAASPEVNLLGSSTKFMLGGNLDLNSITALLVAAAQILNFLENSLDHGINLLSRAYNYKSLLFFDSLLALYGPTNTELLNIALLNVSRIYLSCLAKEKLSDELTITQNFEYLFPRINWILKNNASSHVHLPKYVRRPISVLSDLCLSYPEACLRIKNSNTDIRVLTDLKKLFSSLKGFKYLHNLKIQSDHEKKIVDFVGAQKLISAAYQVAEDTQMEDISSCILLLSVYTSSNEECRRRVTDFGAKVAGSSAPNFLCLLVCEVVENFEFLTLQLFLNVAFFRELQSMPDNENSLQKWNWFSQNLSCLMYLIQHPIYTNTFYLLRTLSRSVSTVKTFFVDCNSIKSTYEFFSTPTPLNLSEKPNASFYNTIAQKYDASSRLDSCETFLSCLMSFISHHKSLGYALSLFSMADGGSDALWDRIRKELYNLTTGIFGCLANLCLDFGPYRKAILESEKFLKDLSRLFNRSLRDNSVHTMAGTQSLAESSLQEISYERIQAQIGVFQIIHNLLYNETETNRKLVWEHIPLSIVFEKSLYGISVPRNQDLELHKLLLKLKLISFGIMRNLTLNSTEFSNSISYHYKQYVLLQDNAHLHIPANWGEYLLESLLAFDLYLDINWSYNIEMALTRDDSFYLQLLNVPEYNDLFVAITYLEDNRHINITDFKASDFPSNELLSFWKRILQVRMLPEFESAVDAGEKCNFSVKLVDAKLAIVWNLINLLFEEGNRRMHRWPATDGRGGSNSDPQTTHDSEAAEMTPRDKAQRLLEFGFRELLADLIYQMSIPYKKYLNTGKFGLLRRFDNINSNDLLDKLKTAYRQIMACGNGILLEQVNMDFNGSHLSETLDDEPSLDAIVEGASASGSTACEQPFEDTRSADYEDESDEDIAEPWIS</sequence>
<feature type="compositionally biased region" description="Basic and acidic residues" evidence="1">
    <location>
        <begin position="991"/>
        <end position="1001"/>
    </location>
</feature>
<name>A0AAX4H6V2_9ASCO</name>
<dbReference type="AlphaFoldDB" id="A0AAX4H6V2"/>
<dbReference type="EMBL" id="CP138894">
    <property type="protein sequence ID" value="WPK23490.1"/>
    <property type="molecule type" value="Genomic_DNA"/>
</dbReference>
<accession>A0AAX4H6V2</accession>
<feature type="region of interest" description="Disordered" evidence="1">
    <location>
        <begin position="1101"/>
        <end position="1135"/>
    </location>
</feature>
<evidence type="ECO:0000313" key="3">
    <source>
        <dbReference type="Proteomes" id="UP001338582"/>
    </source>
</evidence>
<keyword evidence="3" id="KW-1185">Reference proteome</keyword>
<reference evidence="2 3" key="1">
    <citation type="submission" date="2023-10" db="EMBL/GenBank/DDBJ databases">
        <title>Draft Genome Sequence of Candida saopaulonensis from a very Premature Infant with Sepsis.</title>
        <authorList>
            <person name="Ning Y."/>
            <person name="Dai R."/>
            <person name="Xiao M."/>
            <person name="Xu Y."/>
            <person name="Yan Q."/>
            <person name="Zhang L."/>
        </authorList>
    </citation>
    <scope>NUCLEOTIDE SEQUENCE [LARGE SCALE GENOMIC DNA]</scope>
    <source>
        <strain evidence="2 3">19XY460</strain>
    </source>
</reference>
<dbReference type="RefSeq" id="XP_062875876.1">
    <property type="nucleotide sequence ID" value="XM_063019806.1"/>
</dbReference>
<dbReference type="Proteomes" id="UP001338582">
    <property type="component" value="Chromosome 1"/>
</dbReference>
<protein>
    <submittedName>
        <fullName evidence="2">Uncharacterized protein</fullName>
    </submittedName>
</protein>
<feature type="region of interest" description="Disordered" evidence="1">
    <location>
        <begin position="976"/>
        <end position="1001"/>
    </location>
</feature>
<evidence type="ECO:0000313" key="2">
    <source>
        <dbReference type="EMBL" id="WPK23490.1"/>
    </source>
</evidence>
<organism evidence="2 3">
    <name type="scientific">Australozyma saopauloensis</name>
    <dbReference type="NCBI Taxonomy" id="291208"/>
    <lineage>
        <taxon>Eukaryota</taxon>
        <taxon>Fungi</taxon>
        <taxon>Dikarya</taxon>
        <taxon>Ascomycota</taxon>
        <taxon>Saccharomycotina</taxon>
        <taxon>Pichiomycetes</taxon>
        <taxon>Metschnikowiaceae</taxon>
        <taxon>Australozyma</taxon>
    </lineage>
</organism>